<sequence length="423" mass="47367">MPADEVLIIGAGVGGLCLAQGLARRGIPFRVFERDASLSSKSQGYRFRLENLGIEALERTLPPPVWELLERTRPRDSPADLLRLDARSGENQGIAVRARGATDRERRCYPIDRPWFRELLSLDIKDHIHYGKAFASCETIDDNGHGQGRVKVTFTDGATAEGRLLVAADGVHSRVRKARLPDHRHLDIERTTMWGRTPLTAEFEARLNRPDVLQEHFAFMVDAQNPARSCLFAPIRWPGNVGELSGGRLSATCRDYVFWALNFEAPEKRGDNVNVNVNDSPETRARYALEVSREWNPDLRVLFEMQDVESLYAVNIVSSKPDLPRWETDPRVTFLGDAIHAMSPSGGSGGLTTVQDVADLCDALDDAGLGKSEVSDARLKEYLEGYEDKMRARAKTAIEYSFMGGKGIWAGKEWHEYSEVRDL</sequence>
<dbReference type="InterPro" id="IPR036188">
    <property type="entry name" value="FAD/NAD-bd_sf"/>
</dbReference>
<evidence type="ECO:0000256" key="4">
    <source>
        <dbReference type="ARBA" id="ARBA00023033"/>
    </source>
</evidence>
<protein>
    <recommendedName>
        <fullName evidence="5">FAD-binding domain-containing protein</fullName>
    </recommendedName>
</protein>
<name>A0AAD7ARC7_9AGAR</name>
<evidence type="ECO:0000313" key="6">
    <source>
        <dbReference type="EMBL" id="KAJ7366523.1"/>
    </source>
</evidence>
<keyword evidence="3" id="KW-0560">Oxidoreductase</keyword>
<accession>A0AAD7ARC7</accession>
<organism evidence="6 7">
    <name type="scientific">Mycena albidolilacea</name>
    <dbReference type="NCBI Taxonomy" id="1033008"/>
    <lineage>
        <taxon>Eukaryota</taxon>
        <taxon>Fungi</taxon>
        <taxon>Dikarya</taxon>
        <taxon>Basidiomycota</taxon>
        <taxon>Agaricomycotina</taxon>
        <taxon>Agaricomycetes</taxon>
        <taxon>Agaricomycetidae</taxon>
        <taxon>Agaricales</taxon>
        <taxon>Marasmiineae</taxon>
        <taxon>Mycenaceae</taxon>
        <taxon>Mycena</taxon>
    </lineage>
</organism>
<keyword evidence="4" id="KW-0503">Monooxygenase</keyword>
<evidence type="ECO:0000256" key="1">
    <source>
        <dbReference type="ARBA" id="ARBA00022630"/>
    </source>
</evidence>
<reference evidence="6" key="1">
    <citation type="submission" date="2023-03" db="EMBL/GenBank/DDBJ databases">
        <title>Massive genome expansion in bonnet fungi (Mycena s.s.) driven by repeated elements and novel gene families across ecological guilds.</title>
        <authorList>
            <consortium name="Lawrence Berkeley National Laboratory"/>
            <person name="Harder C.B."/>
            <person name="Miyauchi S."/>
            <person name="Viragh M."/>
            <person name="Kuo A."/>
            <person name="Thoen E."/>
            <person name="Andreopoulos B."/>
            <person name="Lu D."/>
            <person name="Skrede I."/>
            <person name="Drula E."/>
            <person name="Henrissat B."/>
            <person name="Morin E."/>
            <person name="Kohler A."/>
            <person name="Barry K."/>
            <person name="LaButti K."/>
            <person name="Morin E."/>
            <person name="Salamov A."/>
            <person name="Lipzen A."/>
            <person name="Mereny Z."/>
            <person name="Hegedus B."/>
            <person name="Baldrian P."/>
            <person name="Stursova M."/>
            <person name="Weitz H."/>
            <person name="Taylor A."/>
            <person name="Grigoriev I.V."/>
            <person name="Nagy L.G."/>
            <person name="Martin F."/>
            <person name="Kauserud H."/>
        </authorList>
    </citation>
    <scope>NUCLEOTIDE SEQUENCE</scope>
    <source>
        <strain evidence="6">CBHHK002</strain>
    </source>
</reference>
<feature type="domain" description="FAD-binding" evidence="5">
    <location>
        <begin position="325"/>
        <end position="398"/>
    </location>
</feature>
<dbReference type="PANTHER" id="PTHR47178:SF5">
    <property type="entry name" value="FAD-BINDING DOMAIN-CONTAINING PROTEIN"/>
    <property type="match status" value="1"/>
</dbReference>
<dbReference type="Pfam" id="PF01494">
    <property type="entry name" value="FAD_binding_3"/>
    <property type="match status" value="1"/>
</dbReference>
<dbReference type="Gene3D" id="3.50.50.60">
    <property type="entry name" value="FAD/NAD(P)-binding domain"/>
    <property type="match status" value="1"/>
</dbReference>
<gene>
    <name evidence="6" type="ORF">DFH08DRAFT_834691</name>
</gene>
<dbReference type="PANTHER" id="PTHR47178">
    <property type="entry name" value="MONOOXYGENASE, FAD-BINDING"/>
    <property type="match status" value="1"/>
</dbReference>
<evidence type="ECO:0000259" key="5">
    <source>
        <dbReference type="Pfam" id="PF01494"/>
    </source>
</evidence>
<proteinExistence type="predicted"/>
<dbReference type="GO" id="GO:0071949">
    <property type="term" value="F:FAD binding"/>
    <property type="evidence" value="ECO:0007669"/>
    <property type="project" value="InterPro"/>
</dbReference>
<dbReference type="GO" id="GO:0004497">
    <property type="term" value="F:monooxygenase activity"/>
    <property type="evidence" value="ECO:0007669"/>
    <property type="project" value="UniProtKB-KW"/>
</dbReference>
<dbReference type="InterPro" id="IPR002938">
    <property type="entry name" value="FAD-bd"/>
</dbReference>
<dbReference type="Pfam" id="PF13450">
    <property type="entry name" value="NAD_binding_8"/>
    <property type="match status" value="1"/>
</dbReference>
<evidence type="ECO:0000256" key="3">
    <source>
        <dbReference type="ARBA" id="ARBA00023002"/>
    </source>
</evidence>
<dbReference type="AlphaFoldDB" id="A0AAD7ARC7"/>
<keyword evidence="7" id="KW-1185">Reference proteome</keyword>
<dbReference type="SUPFAM" id="SSF51905">
    <property type="entry name" value="FAD/NAD(P)-binding domain"/>
    <property type="match status" value="1"/>
</dbReference>
<dbReference type="EMBL" id="JARIHO010000002">
    <property type="protein sequence ID" value="KAJ7366523.1"/>
    <property type="molecule type" value="Genomic_DNA"/>
</dbReference>
<keyword evidence="1" id="KW-0285">Flavoprotein</keyword>
<evidence type="ECO:0000313" key="7">
    <source>
        <dbReference type="Proteomes" id="UP001218218"/>
    </source>
</evidence>
<evidence type="ECO:0000256" key="2">
    <source>
        <dbReference type="ARBA" id="ARBA00022827"/>
    </source>
</evidence>
<keyword evidence="2" id="KW-0274">FAD</keyword>
<dbReference type="Proteomes" id="UP001218218">
    <property type="component" value="Unassembled WGS sequence"/>
</dbReference>
<comment type="caution">
    <text evidence="6">The sequence shown here is derived from an EMBL/GenBank/DDBJ whole genome shotgun (WGS) entry which is preliminary data.</text>
</comment>
<dbReference type="PRINTS" id="PR00420">
    <property type="entry name" value="RNGMNOXGNASE"/>
</dbReference>